<dbReference type="AlphaFoldDB" id="A0A6X9B875"/>
<gene>
    <name evidence="1" type="ORF">GB242_02440</name>
</gene>
<dbReference type="PROSITE" id="PS51257">
    <property type="entry name" value="PROKAR_LIPOPROTEIN"/>
    <property type="match status" value="1"/>
</dbReference>
<organism evidence="1">
    <name type="scientific">Salmonella enterica subsp. enterica serovar Mbandaka</name>
    <dbReference type="NCBI Taxonomy" id="192954"/>
    <lineage>
        <taxon>Bacteria</taxon>
        <taxon>Pseudomonadati</taxon>
        <taxon>Pseudomonadota</taxon>
        <taxon>Gammaproteobacteria</taxon>
        <taxon>Enterobacterales</taxon>
        <taxon>Enterobacteriaceae</taxon>
        <taxon>Salmonella</taxon>
    </lineage>
</organism>
<dbReference type="EMBL" id="DAAGBS010000004">
    <property type="protein sequence ID" value="HAB2399844.1"/>
    <property type="molecule type" value="Genomic_DNA"/>
</dbReference>
<sequence>MKKLIIAVMCLFFISACKPEKNDFIKNGENIVKEKLNNPDDAKFNAEYFKYGDNAAYVCGDVTYKKNNDGTSYRNKFYVYVEIIDGKLTSNGSAVLIKEDDKAFLEVYKTLCR</sequence>
<evidence type="ECO:0008006" key="2">
    <source>
        <dbReference type="Google" id="ProtNLM"/>
    </source>
</evidence>
<name>A0A6X9B875_SALET</name>
<reference evidence="1" key="2">
    <citation type="submission" date="2019-10" db="EMBL/GenBank/DDBJ databases">
        <authorList>
            <consortium name="NCBI Pathogen Detection Project"/>
        </authorList>
    </citation>
    <scope>NUCLEOTIDE SEQUENCE</scope>
    <source>
        <strain evidence="1">Salmonella enterica</strain>
    </source>
</reference>
<reference evidence="1" key="1">
    <citation type="journal article" date="2018" name="Genome Biol.">
        <title>SKESA: strategic k-mer extension for scrupulous assemblies.</title>
        <authorList>
            <person name="Souvorov A."/>
            <person name="Agarwala R."/>
            <person name="Lipman D.J."/>
        </authorList>
    </citation>
    <scope>NUCLEOTIDE SEQUENCE</scope>
    <source>
        <strain evidence="1">Salmonella enterica</strain>
    </source>
</reference>
<accession>A0A6X9B875</accession>
<comment type="caution">
    <text evidence="1">The sequence shown here is derived from an EMBL/GenBank/DDBJ whole genome shotgun (WGS) entry which is preliminary data.</text>
</comment>
<evidence type="ECO:0000313" key="1">
    <source>
        <dbReference type="EMBL" id="HAB2399844.1"/>
    </source>
</evidence>
<protein>
    <recommendedName>
        <fullName evidence="2">Lipoprotein</fullName>
    </recommendedName>
</protein>
<proteinExistence type="predicted"/>